<dbReference type="AlphaFoldDB" id="A0A0D8HCN5"/>
<keyword evidence="1" id="KW-0472">Membrane</keyword>
<keyword evidence="1" id="KW-0812">Transmembrane</keyword>
<gene>
    <name evidence="2" type="ORF">AXFE_34320</name>
</gene>
<sequence length="156" mass="17908">MTPDFDGLIKEMAKHPSLTRKVLWDEYTEQFGDQSYSYSQFCVLMRSLKVVNSLTMHLEHLPGYKLFVDFGGDRVPIYSSMTSEKVTFEASIFVGVLAYSGVCYAYVAGNTLVRFRLIPSLTQVTAPIGMVTYLLETLWMQDPFWTTKWRPAICFK</sequence>
<comment type="caution">
    <text evidence="2">The sequence shown here is derived from an EMBL/GenBank/DDBJ whole genome shotgun (WGS) entry which is preliminary data.</text>
</comment>
<dbReference type="RefSeq" id="WP_052607060.1">
    <property type="nucleotide sequence ID" value="NZ_JXYS01000130.1"/>
</dbReference>
<protein>
    <submittedName>
        <fullName evidence="2">Uncharacterized protein</fullName>
    </submittedName>
</protein>
<dbReference type="STRING" id="1280514.AXFE_34320"/>
<evidence type="ECO:0000313" key="3">
    <source>
        <dbReference type="Proteomes" id="UP000032360"/>
    </source>
</evidence>
<reference evidence="2 3" key="1">
    <citation type="submission" date="2015-01" db="EMBL/GenBank/DDBJ databases">
        <title>Draft genome of the acidophilic iron oxidizer Acidithrix ferrooxidans strain Py-F3.</title>
        <authorList>
            <person name="Poehlein A."/>
            <person name="Eisen S."/>
            <person name="Schloemann M."/>
            <person name="Johnson B.D."/>
            <person name="Daniel R."/>
            <person name="Muehling M."/>
        </authorList>
    </citation>
    <scope>NUCLEOTIDE SEQUENCE [LARGE SCALE GENOMIC DNA]</scope>
    <source>
        <strain evidence="2 3">Py-F3</strain>
    </source>
</reference>
<accession>A0A0D8HCN5</accession>
<organism evidence="2 3">
    <name type="scientific">Acidithrix ferrooxidans</name>
    <dbReference type="NCBI Taxonomy" id="1280514"/>
    <lineage>
        <taxon>Bacteria</taxon>
        <taxon>Bacillati</taxon>
        <taxon>Actinomycetota</taxon>
        <taxon>Acidimicrobiia</taxon>
        <taxon>Acidimicrobiales</taxon>
        <taxon>Acidimicrobiaceae</taxon>
        <taxon>Acidithrix</taxon>
    </lineage>
</organism>
<name>A0A0D8HCN5_9ACTN</name>
<proteinExistence type="predicted"/>
<evidence type="ECO:0000256" key="1">
    <source>
        <dbReference type="SAM" id="Phobius"/>
    </source>
</evidence>
<dbReference type="EMBL" id="JXYS01000130">
    <property type="protein sequence ID" value="KJF15725.1"/>
    <property type="molecule type" value="Genomic_DNA"/>
</dbReference>
<keyword evidence="1" id="KW-1133">Transmembrane helix</keyword>
<dbReference type="Proteomes" id="UP000032360">
    <property type="component" value="Unassembled WGS sequence"/>
</dbReference>
<feature type="transmembrane region" description="Helical" evidence="1">
    <location>
        <begin position="86"/>
        <end position="107"/>
    </location>
</feature>
<keyword evidence="3" id="KW-1185">Reference proteome</keyword>
<dbReference type="OrthoDB" id="2065409at2"/>
<evidence type="ECO:0000313" key="2">
    <source>
        <dbReference type="EMBL" id="KJF15725.1"/>
    </source>
</evidence>